<name>A0A4U8TCU6_9HELI</name>
<comment type="catalytic activity">
    <reaction evidence="1">
        <text>a 4-O-methyl-thymidine in DNA + L-cysteinyl-[protein] = a thymidine in DNA + S-methyl-L-cysteinyl-[protein]</text>
        <dbReference type="Rhea" id="RHEA:53428"/>
        <dbReference type="Rhea" id="RHEA-COMP:10131"/>
        <dbReference type="Rhea" id="RHEA-COMP:10132"/>
        <dbReference type="Rhea" id="RHEA-COMP:13555"/>
        <dbReference type="Rhea" id="RHEA-COMP:13556"/>
        <dbReference type="ChEBI" id="CHEBI:29950"/>
        <dbReference type="ChEBI" id="CHEBI:82612"/>
        <dbReference type="ChEBI" id="CHEBI:137386"/>
        <dbReference type="ChEBI" id="CHEBI:137387"/>
        <dbReference type="EC" id="2.1.1.63"/>
    </reaction>
</comment>
<dbReference type="Gene3D" id="3.30.160.70">
    <property type="entry name" value="Methylated DNA-protein cysteine methyltransferase domain"/>
    <property type="match status" value="1"/>
</dbReference>
<dbReference type="GO" id="GO:0003908">
    <property type="term" value="F:methylated-DNA-[protein]-cysteine S-methyltransferase activity"/>
    <property type="evidence" value="ECO:0007669"/>
    <property type="project" value="UniProtKB-EC"/>
</dbReference>
<dbReference type="Pfam" id="PF01035">
    <property type="entry name" value="DNA_binding_1"/>
    <property type="match status" value="1"/>
</dbReference>
<dbReference type="RefSeq" id="WP_034355036.1">
    <property type="nucleotide sequence ID" value="NZ_JRPR02000001.1"/>
</dbReference>
<evidence type="ECO:0000313" key="11">
    <source>
        <dbReference type="Proteomes" id="UP000029733"/>
    </source>
</evidence>
<dbReference type="Proteomes" id="UP000029733">
    <property type="component" value="Unassembled WGS sequence"/>
</dbReference>
<protein>
    <recommendedName>
        <fullName evidence="3">methylated-DNA--[protein]-cysteine S-methyltransferase</fullName>
        <ecNumber evidence="3">2.1.1.63</ecNumber>
    </recommendedName>
</protein>
<dbReference type="CDD" id="cd06445">
    <property type="entry name" value="ATase"/>
    <property type="match status" value="1"/>
</dbReference>
<dbReference type="FunFam" id="1.10.10.10:FF:000214">
    <property type="entry name" value="Methylated-DNA--protein-cysteine methyltransferase"/>
    <property type="match status" value="1"/>
</dbReference>
<evidence type="ECO:0000259" key="9">
    <source>
        <dbReference type="Pfam" id="PF01035"/>
    </source>
</evidence>
<dbReference type="NCBIfam" id="TIGR00589">
    <property type="entry name" value="ogt"/>
    <property type="match status" value="1"/>
</dbReference>
<proteinExistence type="inferred from homology"/>
<dbReference type="PANTHER" id="PTHR10815:SF13">
    <property type="entry name" value="METHYLATED-DNA--PROTEIN-CYSTEINE METHYLTRANSFERASE"/>
    <property type="match status" value="1"/>
</dbReference>
<dbReference type="PROSITE" id="PS00374">
    <property type="entry name" value="MGMT"/>
    <property type="match status" value="1"/>
</dbReference>
<keyword evidence="4 10" id="KW-0489">Methyltransferase</keyword>
<evidence type="ECO:0000313" key="10">
    <source>
        <dbReference type="EMBL" id="TLD97801.1"/>
    </source>
</evidence>
<dbReference type="InterPro" id="IPR036631">
    <property type="entry name" value="MGMT_N_sf"/>
</dbReference>
<sequence length="159" mass="17913">MQSNFGGIYKIIWEQKAHNVGIYGTKDYITRIVWNAKPTHLPHTKTPLSDECAKQLQAYFQKQLKNFDVPYLAQGSAFNESVWEHLARIPYGQTRTYKDIAHSIHNPRSARAVGNANRCNPLVILIPCHRVVRCGGVLGGYAYGMDMKLRLLALEGASI</sequence>
<evidence type="ECO:0000256" key="6">
    <source>
        <dbReference type="ARBA" id="ARBA00022763"/>
    </source>
</evidence>
<dbReference type="EMBL" id="JRPR02000001">
    <property type="protein sequence ID" value="TLD97801.1"/>
    <property type="molecule type" value="Genomic_DNA"/>
</dbReference>
<reference evidence="10 11" key="1">
    <citation type="journal article" date="2014" name="Genome Announc.">
        <title>Draft genome sequences of eight enterohepatic helicobacter species isolated from both laboratory and wild rodents.</title>
        <authorList>
            <person name="Sheh A."/>
            <person name="Shen Z."/>
            <person name="Fox J.G."/>
        </authorList>
    </citation>
    <scope>NUCLEOTIDE SEQUENCE [LARGE SCALE GENOMIC DNA]</scope>
    <source>
        <strain evidence="10 11">MIT 09-6949</strain>
    </source>
</reference>
<dbReference type="InterPro" id="IPR001497">
    <property type="entry name" value="MethylDNA_cys_MeTrfase_AS"/>
</dbReference>
<gene>
    <name evidence="10" type="ORF">LS71_003475</name>
</gene>
<dbReference type="InterPro" id="IPR036388">
    <property type="entry name" value="WH-like_DNA-bd_sf"/>
</dbReference>
<dbReference type="OrthoDB" id="9802228at2"/>
<evidence type="ECO:0000256" key="3">
    <source>
        <dbReference type="ARBA" id="ARBA00011918"/>
    </source>
</evidence>
<feature type="domain" description="Methylated-DNA-[protein]-cysteine S-methyltransferase DNA binding" evidence="9">
    <location>
        <begin position="77"/>
        <end position="157"/>
    </location>
</feature>
<organism evidence="10 11">
    <name type="scientific">Helicobacter jaachi</name>
    <dbReference type="NCBI Taxonomy" id="1677920"/>
    <lineage>
        <taxon>Bacteria</taxon>
        <taxon>Pseudomonadati</taxon>
        <taxon>Campylobacterota</taxon>
        <taxon>Epsilonproteobacteria</taxon>
        <taxon>Campylobacterales</taxon>
        <taxon>Helicobacteraceae</taxon>
        <taxon>Helicobacter</taxon>
    </lineage>
</organism>
<dbReference type="Gene3D" id="1.10.10.10">
    <property type="entry name" value="Winged helix-like DNA-binding domain superfamily/Winged helix DNA-binding domain"/>
    <property type="match status" value="1"/>
</dbReference>
<accession>A0A4U8TCU6</accession>
<keyword evidence="11" id="KW-1185">Reference proteome</keyword>
<comment type="catalytic activity">
    <reaction evidence="8">
        <text>a 6-O-methyl-2'-deoxyguanosine in DNA + L-cysteinyl-[protein] = S-methyl-L-cysteinyl-[protein] + a 2'-deoxyguanosine in DNA</text>
        <dbReference type="Rhea" id="RHEA:24000"/>
        <dbReference type="Rhea" id="RHEA-COMP:10131"/>
        <dbReference type="Rhea" id="RHEA-COMP:10132"/>
        <dbReference type="Rhea" id="RHEA-COMP:11367"/>
        <dbReference type="Rhea" id="RHEA-COMP:11368"/>
        <dbReference type="ChEBI" id="CHEBI:29950"/>
        <dbReference type="ChEBI" id="CHEBI:82612"/>
        <dbReference type="ChEBI" id="CHEBI:85445"/>
        <dbReference type="ChEBI" id="CHEBI:85448"/>
        <dbReference type="EC" id="2.1.1.63"/>
    </reaction>
</comment>
<dbReference type="SUPFAM" id="SSF53155">
    <property type="entry name" value="Methylated DNA-protein cysteine methyltransferase domain"/>
    <property type="match status" value="1"/>
</dbReference>
<keyword evidence="5 10" id="KW-0808">Transferase</keyword>
<comment type="similarity">
    <text evidence="2">Belongs to the MGMT family.</text>
</comment>
<evidence type="ECO:0000256" key="8">
    <source>
        <dbReference type="ARBA" id="ARBA00049348"/>
    </source>
</evidence>
<dbReference type="EC" id="2.1.1.63" evidence="3"/>
<dbReference type="SUPFAM" id="SSF46767">
    <property type="entry name" value="Methylated DNA-protein cysteine methyltransferase, C-terminal domain"/>
    <property type="match status" value="1"/>
</dbReference>
<evidence type="ECO:0000256" key="7">
    <source>
        <dbReference type="ARBA" id="ARBA00023204"/>
    </source>
</evidence>
<dbReference type="STRING" id="1677920.LS71_05915"/>
<evidence type="ECO:0000256" key="1">
    <source>
        <dbReference type="ARBA" id="ARBA00001286"/>
    </source>
</evidence>
<keyword evidence="7" id="KW-0234">DNA repair</keyword>
<evidence type="ECO:0000256" key="4">
    <source>
        <dbReference type="ARBA" id="ARBA00022603"/>
    </source>
</evidence>
<keyword evidence="6" id="KW-0227">DNA damage</keyword>
<dbReference type="GO" id="GO:0032259">
    <property type="term" value="P:methylation"/>
    <property type="evidence" value="ECO:0007669"/>
    <property type="project" value="UniProtKB-KW"/>
</dbReference>
<dbReference type="InterPro" id="IPR036217">
    <property type="entry name" value="MethylDNA_cys_MeTrfase_DNAb"/>
</dbReference>
<dbReference type="InterPro" id="IPR014048">
    <property type="entry name" value="MethylDNA_cys_MeTrfase_DNA-bd"/>
</dbReference>
<evidence type="ECO:0000256" key="5">
    <source>
        <dbReference type="ARBA" id="ARBA00022679"/>
    </source>
</evidence>
<dbReference type="GO" id="GO:0006281">
    <property type="term" value="P:DNA repair"/>
    <property type="evidence" value="ECO:0007669"/>
    <property type="project" value="UniProtKB-KW"/>
</dbReference>
<dbReference type="PANTHER" id="PTHR10815">
    <property type="entry name" value="METHYLATED-DNA--PROTEIN-CYSTEINE METHYLTRANSFERASE"/>
    <property type="match status" value="1"/>
</dbReference>
<evidence type="ECO:0000256" key="2">
    <source>
        <dbReference type="ARBA" id="ARBA00008711"/>
    </source>
</evidence>
<comment type="caution">
    <text evidence="10">The sequence shown here is derived from an EMBL/GenBank/DDBJ whole genome shotgun (WGS) entry which is preliminary data.</text>
</comment>
<dbReference type="AlphaFoldDB" id="A0A4U8TCU6"/>